<dbReference type="Proteomes" id="UP000805193">
    <property type="component" value="Unassembled WGS sequence"/>
</dbReference>
<protein>
    <submittedName>
        <fullName evidence="1">Uncharacterized protein</fullName>
    </submittedName>
</protein>
<reference evidence="1 2" key="1">
    <citation type="journal article" date="2020" name="Cell">
        <title>Large-Scale Comparative Analyses of Tick Genomes Elucidate Their Genetic Diversity and Vector Capacities.</title>
        <authorList>
            <consortium name="Tick Genome and Microbiome Consortium (TIGMIC)"/>
            <person name="Jia N."/>
            <person name="Wang J."/>
            <person name="Shi W."/>
            <person name="Du L."/>
            <person name="Sun Y."/>
            <person name="Zhan W."/>
            <person name="Jiang J.F."/>
            <person name="Wang Q."/>
            <person name="Zhang B."/>
            <person name="Ji P."/>
            <person name="Bell-Sakyi L."/>
            <person name="Cui X.M."/>
            <person name="Yuan T.T."/>
            <person name="Jiang B.G."/>
            <person name="Yang W.F."/>
            <person name="Lam T.T."/>
            <person name="Chang Q.C."/>
            <person name="Ding S.J."/>
            <person name="Wang X.J."/>
            <person name="Zhu J.G."/>
            <person name="Ruan X.D."/>
            <person name="Zhao L."/>
            <person name="Wei J.T."/>
            <person name="Ye R.Z."/>
            <person name="Que T.C."/>
            <person name="Du C.H."/>
            <person name="Zhou Y.H."/>
            <person name="Cheng J.X."/>
            <person name="Dai P.F."/>
            <person name="Guo W.B."/>
            <person name="Han X.H."/>
            <person name="Huang E.J."/>
            <person name="Li L.F."/>
            <person name="Wei W."/>
            <person name="Gao Y.C."/>
            <person name="Liu J.Z."/>
            <person name="Shao H.Z."/>
            <person name="Wang X."/>
            <person name="Wang C.C."/>
            <person name="Yang T.C."/>
            <person name="Huo Q.B."/>
            <person name="Li W."/>
            <person name="Chen H.Y."/>
            <person name="Chen S.E."/>
            <person name="Zhou L.G."/>
            <person name="Ni X.B."/>
            <person name="Tian J.H."/>
            <person name="Sheng Y."/>
            <person name="Liu T."/>
            <person name="Pan Y.S."/>
            <person name="Xia L.Y."/>
            <person name="Li J."/>
            <person name="Zhao F."/>
            <person name="Cao W.C."/>
        </authorList>
    </citation>
    <scope>NUCLEOTIDE SEQUENCE [LARGE SCALE GENOMIC DNA]</scope>
    <source>
        <strain evidence="1">Iper-2018</strain>
    </source>
</reference>
<dbReference type="EMBL" id="JABSTQ010009101">
    <property type="protein sequence ID" value="KAG0432954.1"/>
    <property type="molecule type" value="Genomic_DNA"/>
</dbReference>
<gene>
    <name evidence="1" type="ORF">HPB47_020361</name>
</gene>
<comment type="caution">
    <text evidence="1">The sequence shown here is derived from an EMBL/GenBank/DDBJ whole genome shotgun (WGS) entry which is preliminary data.</text>
</comment>
<evidence type="ECO:0000313" key="1">
    <source>
        <dbReference type="EMBL" id="KAG0432954.1"/>
    </source>
</evidence>
<proteinExistence type="predicted"/>
<organism evidence="1 2">
    <name type="scientific">Ixodes persulcatus</name>
    <name type="common">Taiga tick</name>
    <dbReference type="NCBI Taxonomy" id="34615"/>
    <lineage>
        <taxon>Eukaryota</taxon>
        <taxon>Metazoa</taxon>
        <taxon>Ecdysozoa</taxon>
        <taxon>Arthropoda</taxon>
        <taxon>Chelicerata</taxon>
        <taxon>Arachnida</taxon>
        <taxon>Acari</taxon>
        <taxon>Parasitiformes</taxon>
        <taxon>Ixodida</taxon>
        <taxon>Ixodoidea</taxon>
        <taxon>Ixodidae</taxon>
        <taxon>Ixodinae</taxon>
        <taxon>Ixodes</taxon>
    </lineage>
</organism>
<feature type="non-terminal residue" evidence="1">
    <location>
        <position position="1"/>
    </location>
</feature>
<name>A0AC60QFJ8_IXOPE</name>
<accession>A0AC60QFJ8</accession>
<keyword evidence="2" id="KW-1185">Reference proteome</keyword>
<sequence length="97" mass="10615">LTVEFTSDLRTLWWAELVWRLKSHGLANKSRAEWQQLWSTKVRVEKGKTGILSEEGRGTGGGLPRGSPLTPKEERILGVFGVDTVQGCGGPVLGLEV</sequence>
<evidence type="ECO:0000313" key="2">
    <source>
        <dbReference type="Proteomes" id="UP000805193"/>
    </source>
</evidence>